<dbReference type="InterPro" id="IPR002915">
    <property type="entry name" value="DeoC/FbaB/LacD_aldolase"/>
</dbReference>
<dbReference type="GO" id="GO:0004139">
    <property type="term" value="F:deoxyribose-phosphate aldolase activity"/>
    <property type="evidence" value="ECO:0007669"/>
    <property type="project" value="UniProtKB-UniRule"/>
</dbReference>
<dbReference type="PANTHER" id="PTHR10889:SF1">
    <property type="entry name" value="DEOXYRIBOSE-PHOSPHATE ALDOLASE"/>
    <property type="match status" value="1"/>
</dbReference>
<dbReference type="Gene3D" id="3.20.20.70">
    <property type="entry name" value="Aldolase class I"/>
    <property type="match status" value="1"/>
</dbReference>
<comment type="function">
    <text evidence="6 7">Catalyzes a reversible aldol reaction between acetaldehyde and D-glyceraldehyde 3-phosphate to generate 2-deoxy-D-ribose 5-phosphate.</text>
</comment>
<evidence type="ECO:0000256" key="1">
    <source>
        <dbReference type="ARBA" id="ARBA00010936"/>
    </source>
</evidence>
<evidence type="ECO:0000256" key="6">
    <source>
        <dbReference type="ARBA" id="ARBA00056337"/>
    </source>
</evidence>
<dbReference type="SUPFAM" id="SSF51569">
    <property type="entry name" value="Aldolase"/>
    <property type="match status" value="1"/>
</dbReference>
<comment type="similarity">
    <text evidence="1 7">Belongs to the DeoC/FbaB aldolase family. DeoC type 1 subfamily.</text>
</comment>
<dbReference type="CDD" id="cd00959">
    <property type="entry name" value="DeoC"/>
    <property type="match status" value="1"/>
</dbReference>
<dbReference type="UniPathway" id="UPA00002">
    <property type="reaction ID" value="UER00468"/>
</dbReference>
<dbReference type="NCBIfam" id="TIGR00126">
    <property type="entry name" value="deoC"/>
    <property type="match status" value="1"/>
</dbReference>
<comment type="pathway">
    <text evidence="7">Carbohydrate degradation; 2-deoxy-D-ribose 1-phosphate degradation; D-glyceraldehyde 3-phosphate and acetaldehyde from 2-deoxy-alpha-D-ribose 1-phosphate: step 2/2.</text>
</comment>
<feature type="active site" description="Schiff-base intermediate with acetaldehyde" evidence="7">
    <location>
        <position position="188"/>
    </location>
</feature>
<dbReference type="HAMAP" id="MF_00114">
    <property type="entry name" value="DeoC_type1"/>
    <property type="match status" value="1"/>
</dbReference>
<dbReference type="GO" id="GO:0006018">
    <property type="term" value="P:2-deoxyribose 1-phosphate catabolic process"/>
    <property type="evidence" value="ECO:0007669"/>
    <property type="project" value="UniProtKB-UniRule"/>
</dbReference>
<evidence type="ECO:0000256" key="4">
    <source>
        <dbReference type="ARBA" id="ARBA00023270"/>
    </source>
</evidence>
<evidence type="ECO:0000256" key="2">
    <source>
        <dbReference type="ARBA" id="ARBA00022490"/>
    </source>
</evidence>
<dbReference type="GO" id="GO:0009264">
    <property type="term" value="P:deoxyribonucleotide catabolic process"/>
    <property type="evidence" value="ECO:0007669"/>
    <property type="project" value="UniProtKB-UniRule"/>
</dbReference>
<sequence>MNNISDKLEDNLIRNKLEQFKKSFTENLAVPQLSEKDLAKMIDHTLLKPDANESEILQLCKEAREFDFASVCVNPCWVDYCFNQLKESNVKVCTVIGFPLGANHTNTKIQEAETAISDGAEEIDMVINIGQLKSKNYNYVFNEIEKISHIAKSSLTITKVILETCLLTDEEKIIASIISREAGADFVKTSTGFSKGGATVFDVALMNYSVEGKIKVKASGGVRSKDDALKMIAAGASRIGTSSGVKIIQGENGSAGY</sequence>
<accession>A0A832DLW8</accession>
<keyword evidence="2 7" id="KW-0963">Cytoplasm</keyword>
<evidence type="ECO:0000256" key="5">
    <source>
        <dbReference type="ARBA" id="ARBA00048791"/>
    </source>
</evidence>
<protein>
    <recommendedName>
        <fullName evidence="7">Deoxyribose-phosphate aldolase</fullName>
        <shortName evidence="7">DERA</shortName>
        <ecNumber evidence="7">4.1.2.4</ecNumber>
    </recommendedName>
    <alternativeName>
        <fullName evidence="7">2-deoxy-D-ribose 5-phosphate aldolase</fullName>
    </alternativeName>
    <alternativeName>
        <fullName evidence="7">Phosphodeoxyriboaldolase</fullName>
        <shortName evidence="7">Deoxyriboaldolase</shortName>
    </alternativeName>
</protein>
<feature type="active site" description="Proton donor/acceptor" evidence="7">
    <location>
        <position position="124"/>
    </location>
</feature>
<dbReference type="GO" id="GO:0005737">
    <property type="term" value="C:cytoplasm"/>
    <property type="evidence" value="ECO:0007669"/>
    <property type="project" value="UniProtKB-SubCell"/>
</dbReference>
<dbReference type="PANTHER" id="PTHR10889">
    <property type="entry name" value="DEOXYRIBOSE-PHOSPHATE ALDOLASE"/>
    <property type="match status" value="1"/>
</dbReference>
<evidence type="ECO:0000256" key="3">
    <source>
        <dbReference type="ARBA" id="ARBA00023239"/>
    </source>
</evidence>
<dbReference type="Pfam" id="PF01791">
    <property type="entry name" value="DeoC"/>
    <property type="match status" value="1"/>
</dbReference>
<dbReference type="InterPro" id="IPR013785">
    <property type="entry name" value="Aldolase_TIM"/>
</dbReference>
<organism evidence="8">
    <name type="scientific">Ignavibacterium album</name>
    <dbReference type="NCBI Taxonomy" id="591197"/>
    <lineage>
        <taxon>Bacteria</taxon>
        <taxon>Pseudomonadati</taxon>
        <taxon>Ignavibacteriota</taxon>
        <taxon>Ignavibacteria</taxon>
        <taxon>Ignavibacteriales</taxon>
        <taxon>Ignavibacteriaceae</taxon>
        <taxon>Ignavibacterium</taxon>
    </lineage>
</organism>
<dbReference type="SMART" id="SM01133">
    <property type="entry name" value="DeoC"/>
    <property type="match status" value="1"/>
</dbReference>
<dbReference type="EMBL" id="DSVI01000004">
    <property type="protein sequence ID" value="HGT47181.1"/>
    <property type="molecule type" value="Genomic_DNA"/>
</dbReference>
<dbReference type="InterPro" id="IPR028581">
    <property type="entry name" value="DeoC_typeI"/>
</dbReference>
<comment type="caution">
    <text evidence="8">The sequence shown here is derived from an EMBL/GenBank/DDBJ whole genome shotgun (WGS) entry which is preliminary data.</text>
</comment>
<gene>
    <name evidence="7 8" type="primary">deoC</name>
    <name evidence="8" type="ORF">ENS56_04040</name>
</gene>
<keyword evidence="3 7" id="KW-0456">Lyase</keyword>
<proteinExistence type="inferred from homology"/>
<dbReference type="InterPro" id="IPR011343">
    <property type="entry name" value="DeoC"/>
</dbReference>
<dbReference type="FunFam" id="3.20.20.70:FF:000044">
    <property type="entry name" value="Deoxyribose-phosphate aldolase"/>
    <property type="match status" value="1"/>
</dbReference>
<dbReference type="EC" id="4.1.2.4" evidence="7"/>
<evidence type="ECO:0000313" key="8">
    <source>
        <dbReference type="EMBL" id="HGT47181.1"/>
    </source>
</evidence>
<dbReference type="PIRSF" id="PIRSF001357">
    <property type="entry name" value="DeoC"/>
    <property type="match status" value="1"/>
</dbReference>
<dbReference type="AlphaFoldDB" id="A0A832DLW8"/>
<evidence type="ECO:0000256" key="7">
    <source>
        <dbReference type="HAMAP-Rule" id="MF_00114"/>
    </source>
</evidence>
<name>A0A832DLW8_9BACT</name>
<reference evidence="8" key="1">
    <citation type="journal article" date="2020" name="mSystems">
        <title>Genome- and Community-Level Interaction Insights into Carbon Utilization and Element Cycling Functions of Hydrothermarchaeota in Hydrothermal Sediment.</title>
        <authorList>
            <person name="Zhou Z."/>
            <person name="Liu Y."/>
            <person name="Xu W."/>
            <person name="Pan J."/>
            <person name="Luo Z.H."/>
            <person name="Li M."/>
        </authorList>
    </citation>
    <scope>NUCLEOTIDE SEQUENCE [LARGE SCALE GENOMIC DNA]</scope>
    <source>
        <strain evidence="8">SpSt-500</strain>
    </source>
</reference>
<comment type="catalytic activity">
    <reaction evidence="5 7">
        <text>2-deoxy-D-ribose 5-phosphate = D-glyceraldehyde 3-phosphate + acetaldehyde</text>
        <dbReference type="Rhea" id="RHEA:12821"/>
        <dbReference type="ChEBI" id="CHEBI:15343"/>
        <dbReference type="ChEBI" id="CHEBI:59776"/>
        <dbReference type="ChEBI" id="CHEBI:62877"/>
        <dbReference type="EC" id="4.1.2.4"/>
    </reaction>
</comment>
<dbReference type="GO" id="GO:0016052">
    <property type="term" value="P:carbohydrate catabolic process"/>
    <property type="evidence" value="ECO:0007669"/>
    <property type="project" value="TreeGrafter"/>
</dbReference>
<keyword evidence="4 7" id="KW-0704">Schiff base</keyword>
<feature type="active site" description="Proton donor/acceptor" evidence="7">
    <location>
        <position position="217"/>
    </location>
</feature>
<comment type="subcellular location">
    <subcellularLocation>
        <location evidence="7">Cytoplasm</location>
    </subcellularLocation>
</comment>